<gene>
    <name evidence="13" type="primary">plekha1b</name>
</gene>
<comment type="subcellular location">
    <subcellularLocation>
        <location evidence="2">Cell membrane</location>
        <topology evidence="2">Peripheral membrane protein</topology>
    </subcellularLocation>
    <subcellularLocation>
        <location evidence="3">Cytoplasm</location>
    </subcellularLocation>
    <subcellularLocation>
        <location evidence="1">Nucleus</location>
    </subcellularLocation>
</comment>
<evidence type="ECO:0000259" key="12">
    <source>
        <dbReference type="PROSITE" id="PS50003"/>
    </source>
</evidence>
<evidence type="ECO:0000256" key="6">
    <source>
        <dbReference type="ARBA" id="ARBA00022553"/>
    </source>
</evidence>
<dbReference type="InterPro" id="IPR011993">
    <property type="entry name" value="PH-like_dom_sf"/>
</dbReference>
<keyword evidence="10" id="KW-0539">Nucleus</keyword>
<evidence type="ECO:0000313" key="14">
    <source>
        <dbReference type="Proteomes" id="UP000694389"/>
    </source>
</evidence>
<dbReference type="AlphaFoldDB" id="A0A8P4K5B3"/>
<dbReference type="GeneID" id="127372998"/>
<dbReference type="GO" id="GO:0008289">
    <property type="term" value="F:lipid binding"/>
    <property type="evidence" value="ECO:0007669"/>
    <property type="project" value="UniProtKB-KW"/>
</dbReference>
<feature type="domain" description="PH" evidence="12">
    <location>
        <begin position="189"/>
        <end position="287"/>
    </location>
</feature>
<dbReference type="CDD" id="cd13271">
    <property type="entry name" value="PH2_TAPP1_2"/>
    <property type="match status" value="1"/>
</dbReference>
<evidence type="ECO:0000256" key="10">
    <source>
        <dbReference type="ARBA" id="ARBA00023242"/>
    </source>
</evidence>
<feature type="domain" description="PH" evidence="12">
    <location>
        <begin position="7"/>
        <end position="112"/>
    </location>
</feature>
<dbReference type="Proteomes" id="UP000694389">
    <property type="component" value="Unassembled WGS sequence"/>
</dbReference>
<dbReference type="Ensembl" id="ENSDLAT00005076826.1">
    <property type="protein sequence ID" value="ENSDLAP00005067024.1"/>
    <property type="gene ID" value="ENSDLAG00005017147.2"/>
</dbReference>
<dbReference type="Pfam" id="PF00169">
    <property type="entry name" value="PH"/>
    <property type="match status" value="2"/>
</dbReference>
<name>A0A8P4K5B3_DICLA</name>
<dbReference type="SUPFAM" id="SSF50729">
    <property type="entry name" value="PH domain-like"/>
    <property type="match status" value="2"/>
</dbReference>
<dbReference type="FunFam" id="2.30.29.30:FF:000049">
    <property type="entry name" value="pleckstrin homology domain-containing family A member 1 isoform X1"/>
    <property type="match status" value="1"/>
</dbReference>
<evidence type="ECO:0000256" key="9">
    <source>
        <dbReference type="ARBA" id="ARBA00023136"/>
    </source>
</evidence>
<dbReference type="InterPro" id="IPR001849">
    <property type="entry name" value="PH_domain"/>
</dbReference>
<dbReference type="PANTHER" id="PTHR14336">
    <property type="entry name" value="TANDEM PH DOMAIN CONTAINING PROTEIN"/>
    <property type="match status" value="1"/>
</dbReference>
<dbReference type="PANTHER" id="PTHR14336:SF4">
    <property type="entry name" value="PLECKSTRIN HOMOLOGY DOMAIN-CONTAINING FAMILY A MEMBER 1"/>
    <property type="match status" value="1"/>
</dbReference>
<dbReference type="RefSeq" id="XP_051273001.1">
    <property type="nucleotide sequence ID" value="XM_051417041.1"/>
</dbReference>
<evidence type="ECO:0000313" key="13">
    <source>
        <dbReference type="Ensembl" id="ENSDLAP00005067024.1"/>
    </source>
</evidence>
<comment type="function">
    <text evidence="11">Binds specifically to phosphatidylinositol 3,4-diphosphate (PtdIns3,4P2), but not to other phosphoinositides. May recruit other proteins to the plasma membrane.</text>
</comment>
<evidence type="ECO:0000256" key="11">
    <source>
        <dbReference type="ARBA" id="ARBA00059661"/>
    </source>
</evidence>
<dbReference type="GO" id="GO:0005737">
    <property type="term" value="C:cytoplasm"/>
    <property type="evidence" value="ECO:0007669"/>
    <property type="project" value="UniProtKB-SubCell"/>
</dbReference>
<evidence type="ECO:0000256" key="1">
    <source>
        <dbReference type="ARBA" id="ARBA00004123"/>
    </source>
</evidence>
<protein>
    <submittedName>
        <fullName evidence="13">Pleckstrin homology domain containing, family A (phosphoinositide binding specific) member 1b</fullName>
    </submittedName>
</protein>
<evidence type="ECO:0000256" key="7">
    <source>
        <dbReference type="ARBA" id="ARBA00022737"/>
    </source>
</evidence>
<evidence type="ECO:0000256" key="5">
    <source>
        <dbReference type="ARBA" id="ARBA00022490"/>
    </source>
</evidence>
<dbReference type="Gene3D" id="2.30.29.30">
    <property type="entry name" value="Pleckstrin-homology domain (PH domain)/Phosphotyrosine-binding domain (PTB)"/>
    <property type="match status" value="2"/>
</dbReference>
<dbReference type="InterPro" id="IPR051707">
    <property type="entry name" value="PI-Interact_SigTrans_Reg"/>
</dbReference>
<sequence>MPYVDRQNRICGFLDIEENESSGRFLRRYFILDTQQGSLLWYMDNPQNLPKGAENVGSLKLTYISKVSDATKLRPKAEFCFVINAGMRKFYLQANDQQDLVEWISVLNNATKITVPKPGEGHAAHAETPQEVLGAMKQVSYKTEIIGGVPIITATQEQGEGQNGAERRGVKQGQNQLPYFLSRGAQDQAIIKAGYCVKQGAVMKNWKRRYFMLDENALSYYKSDLEREALRVIPLKEIHKVQECKQSELMMRDNLFEMVTTSRTFYIQADSPEDMHSWIKAISGAIVAQRGPGRSANTVRQARRLSSPCIQRYTPFCSGECSTNAVTTPLPPQQPPPPSTTTLTRNYTLHNLPPAPPQRALSLTLDTHHQDNFLGLLPWRLSGVQSVMMPLPSARSRLSLQETVQTSK</sequence>
<proteinExistence type="predicted"/>
<dbReference type="SMART" id="SM00233">
    <property type="entry name" value="PH"/>
    <property type="match status" value="2"/>
</dbReference>
<keyword evidence="7" id="KW-0677">Repeat</keyword>
<evidence type="ECO:0000256" key="3">
    <source>
        <dbReference type="ARBA" id="ARBA00004496"/>
    </source>
</evidence>
<dbReference type="GO" id="GO:0005886">
    <property type="term" value="C:plasma membrane"/>
    <property type="evidence" value="ECO:0007669"/>
    <property type="project" value="UniProtKB-SubCell"/>
</dbReference>
<keyword evidence="4" id="KW-1003">Cell membrane</keyword>
<dbReference type="GeneTree" id="ENSGT00940000155157"/>
<dbReference type="CTD" id="100537419"/>
<keyword evidence="6" id="KW-0597">Phosphoprotein</keyword>
<evidence type="ECO:0000256" key="2">
    <source>
        <dbReference type="ARBA" id="ARBA00004202"/>
    </source>
</evidence>
<evidence type="ECO:0000256" key="4">
    <source>
        <dbReference type="ARBA" id="ARBA00022475"/>
    </source>
</evidence>
<keyword evidence="8" id="KW-0446">Lipid-binding</keyword>
<dbReference type="CDD" id="cd13270">
    <property type="entry name" value="PH1_TAPP1_2"/>
    <property type="match status" value="1"/>
</dbReference>
<evidence type="ECO:0000256" key="8">
    <source>
        <dbReference type="ARBA" id="ARBA00023121"/>
    </source>
</evidence>
<keyword evidence="5" id="KW-0963">Cytoplasm</keyword>
<organism evidence="13 14">
    <name type="scientific">Dicentrarchus labrax</name>
    <name type="common">European seabass</name>
    <name type="synonym">Morone labrax</name>
    <dbReference type="NCBI Taxonomy" id="13489"/>
    <lineage>
        <taxon>Eukaryota</taxon>
        <taxon>Metazoa</taxon>
        <taxon>Chordata</taxon>
        <taxon>Craniata</taxon>
        <taxon>Vertebrata</taxon>
        <taxon>Euteleostomi</taxon>
        <taxon>Actinopterygii</taxon>
        <taxon>Neopterygii</taxon>
        <taxon>Teleostei</taxon>
        <taxon>Neoteleostei</taxon>
        <taxon>Acanthomorphata</taxon>
        <taxon>Eupercaria</taxon>
        <taxon>Moronidae</taxon>
        <taxon>Dicentrarchus</taxon>
    </lineage>
</organism>
<dbReference type="GO" id="GO:0005634">
    <property type="term" value="C:nucleus"/>
    <property type="evidence" value="ECO:0007669"/>
    <property type="project" value="UniProtKB-SubCell"/>
</dbReference>
<dbReference type="PROSITE" id="PS50003">
    <property type="entry name" value="PH_DOMAIN"/>
    <property type="match status" value="2"/>
</dbReference>
<reference evidence="13" key="1">
    <citation type="submission" date="2025-08" db="UniProtKB">
        <authorList>
            <consortium name="Ensembl"/>
        </authorList>
    </citation>
    <scope>IDENTIFICATION</scope>
</reference>
<keyword evidence="14" id="KW-1185">Reference proteome</keyword>
<dbReference type="FunFam" id="2.30.29.30:FF:000042">
    <property type="entry name" value="pleckstrin homology domain-containing family A member 1 isoform X2"/>
    <property type="match status" value="1"/>
</dbReference>
<accession>A0A8P4K5B3</accession>
<keyword evidence="9" id="KW-0472">Membrane</keyword>
<reference evidence="13" key="2">
    <citation type="submission" date="2025-09" db="UniProtKB">
        <authorList>
            <consortium name="Ensembl"/>
        </authorList>
    </citation>
    <scope>IDENTIFICATION</scope>
</reference>